<evidence type="ECO:0000313" key="16">
    <source>
        <dbReference type="Proteomes" id="UP000243540"/>
    </source>
</evidence>
<dbReference type="CDD" id="cd03254">
    <property type="entry name" value="ABCC_Glucan_exporter_like"/>
    <property type="match status" value="1"/>
</dbReference>
<dbReference type="PROSITE" id="PS00211">
    <property type="entry name" value="ABC_TRANSPORTER_1"/>
    <property type="match status" value="1"/>
</dbReference>
<evidence type="ECO:0000256" key="8">
    <source>
        <dbReference type="ARBA" id="ARBA00055053"/>
    </source>
</evidence>
<feature type="domain" description="ABC transporter" evidence="13">
    <location>
        <begin position="488"/>
        <end position="722"/>
    </location>
</feature>
<evidence type="ECO:0000256" key="5">
    <source>
        <dbReference type="ARBA" id="ARBA00022840"/>
    </source>
</evidence>
<dbReference type="EMBL" id="NEKC01000005">
    <property type="protein sequence ID" value="OTA29535.1"/>
    <property type="molecule type" value="Genomic_DNA"/>
</dbReference>
<dbReference type="InterPro" id="IPR027417">
    <property type="entry name" value="P-loop_NTPase"/>
</dbReference>
<dbReference type="OrthoDB" id="9806127at2"/>
<keyword evidence="6 12" id="KW-1133">Transmembrane helix</keyword>
<feature type="transmembrane region" description="Helical" evidence="12">
    <location>
        <begin position="200"/>
        <end position="218"/>
    </location>
</feature>
<feature type="compositionally biased region" description="Basic and acidic residues" evidence="11">
    <location>
        <begin position="464"/>
        <end position="475"/>
    </location>
</feature>
<evidence type="ECO:0000256" key="3">
    <source>
        <dbReference type="ARBA" id="ARBA00022692"/>
    </source>
</evidence>
<feature type="region of interest" description="Disordered" evidence="11">
    <location>
        <begin position="1"/>
        <end position="33"/>
    </location>
</feature>
<evidence type="ECO:0000259" key="13">
    <source>
        <dbReference type="PROSITE" id="PS50893"/>
    </source>
</evidence>
<dbReference type="SUPFAM" id="SSF90123">
    <property type="entry name" value="ABC transporter transmembrane region"/>
    <property type="match status" value="1"/>
</dbReference>
<dbReference type="InterPro" id="IPR003593">
    <property type="entry name" value="AAA+_ATPase"/>
</dbReference>
<dbReference type="PANTHER" id="PTHR43394:SF1">
    <property type="entry name" value="ATP-BINDING CASSETTE SUB-FAMILY B MEMBER 10, MITOCHONDRIAL"/>
    <property type="match status" value="1"/>
</dbReference>
<evidence type="ECO:0000259" key="14">
    <source>
        <dbReference type="PROSITE" id="PS50929"/>
    </source>
</evidence>
<dbReference type="FunFam" id="3.40.50.300:FF:000287">
    <property type="entry name" value="Multidrug ABC transporter ATP-binding protein"/>
    <property type="match status" value="1"/>
</dbReference>
<feature type="transmembrane region" description="Helical" evidence="12">
    <location>
        <begin position="286"/>
        <end position="307"/>
    </location>
</feature>
<dbReference type="GO" id="GO:0016887">
    <property type="term" value="F:ATP hydrolysis activity"/>
    <property type="evidence" value="ECO:0007669"/>
    <property type="project" value="InterPro"/>
</dbReference>
<accession>A0A1Y2SU93</accession>
<evidence type="ECO:0000256" key="10">
    <source>
        <dbReference type="ARBA" id="ARBA00071747"/>
    </source>
</evidence>
<dbReference type="SUPFAM" id="SSF52540">
    <property type="entry name" value="P-loop containing nucleoside triphosphate hydrolases"/>
    <property type="match status" value="1"/>
</dbReference>
<feature type="region of interest" description="Disordered" evidence="11">
    <location>
        <begin position="449"/>
        <end position="476"/>
    </location>
</feature>
<feature type="domain" description="ABC transmembrane type-1" evidence="14">
    <location>
        <begin position="54"/>
        <end position="352"/>
    </location>
</feature>
<dbReference type="GO" id="GO:0015421">
    <property type="term" value="F:ABC-type oligopeptide transporter activity"/>
    <property type="evidence" value="ECO:0007669"/>
    <property type="project" value="TreeGrafter"/>
</dbReference>
<keyword evidence="5" id="KW-0067">ATP-binding</keyword>
<dbReference type="PANTHER" id="PTHR43394">
    <property type="entry name" value="ATP-DEPENDENT PERMEASE MDL1, MITOCHONDRIAL"/>
    <property type="match status" value="1"/>
</dbReference>
<evidence type="ECO:0000256" key="1">
    <source>
        <dbReference type="ARBA" id="ARBA00004651"/>
    </source>
</evidence>
<keyword evidence="3 12" id="KW-0812">Transmembrane</keyword>
<organism evidence="15 16">
    <name type="scientific">Alloscardovia macacae</name>
    <dbReference type="NCBI Taxonomy" id="1160091"/>
    <lineage>
        <taxon>Bacteria</taxon>
        <taxon>Bacillati</taxon>
        <taxon>Actinomycetota</taxon>
        <taxon>Actinomycetes</taxon>
        <taxon>Bifidobacteriales</taxon>
        <taxon>Bifidobacteriaceae</taxon>
        <taxon>Alloscardovia</taxon>
    </lineage>
</organism>
<evidence type="ECO:0000256" key="4">
    <source>
        <dbReference type="ARBA" id="ARBA00022741"/>
    </source>
</evidence>
<dbReference type="InterPro" id="IPR011527">
    <property type="entry name" value="ABC1_TM_dom"/>
</dbReference>
<evidence type="ECO:0000256" key="7">
    <source>
        <dbReference type="ARBA" id="ARBA00023136"/>
    </source>
</evidence>
<keyword evidence="4" id="KW-0547">Nucleotide-binding</keyword>
<evidence type="ECO:0000256" key="11">
    <source>
        <dbReference type="SAM" id="MobiDB-lite"/>
    </source>
</evidence>
<proteinExistence type="inferred from homology"/>
<keyword evidence="2" id="KW-0813">Transport</keyword>
<evidence type="ECO:0000256" key="6">
    <source>
        <dbReference type="ARBA" id="ARBA00022989"/>
    </source>
</evidence>
<dbReference type="RefSeq" id="WP_086106294.1">
    <property type="nucleotide sequence ID" value="NZ_NEKB01000007.1"/>
</dbReference>
<reference evidence="15 16" key="1">
    <citation type="submission" date="2017-04" db="EMBL/GenBank/DDBJ databases">
        <title>Draft genome sequences of Alloscardovia macacae UMA81211 and UMA81212 isolated from the feces of a rhesus macaque (Macaca mulatta).</title>
        <authorList>
            <person name="Albert K."/>
            <person name="Sela D.A."/>
        </authorList>
    </citation>
    <scope>NUCLEOTIDE SEQUENCE [LARGE SCALE GENOMIC DNA]</scope>
    <source>
        <strain evidence="15 16">UMA81212</strain>
    </source>
</reference>
<dbReference type="Gene3D" id="3.40.50.300">
    <property type="entry name" value="P-loop containing nucleotide triphosphate hydrolases"/>
    <property type="match status" value="1"/>
</dbReference>
<dbReference type="GO" id="GO:0005524">
    <property type="term" value="F:ATP binding"/>
    <property type="evidence" value="ECO:0007669"/>
    <property type="project" value="UniProtKB-KW"/>
</dbReference>
<dbReference type="Proteomes" id="UP000243540">
    <property type="component" value="Unassembled WGS sequence"/>
</dbReference>
<feature type="transmembrane region" description="Helical" evidence="12">
    <location>
        <begin position="98"/>
        <end position="122"/>
    </location>
</feature>
<dbReference type="GO" id="GO:0005886">
    <property type="term" value="C:plasma membrane"/>
    <property type="evidence" value="ECO:0007669"/>
    <property type="project" value="UniProtKB-SubCell"/>
</dbReference>
<comment type="caution">
    <text evidence="15">The sequence shown here is derived from an EMBL/GenBank/DDBJ whole genome shotgun (WGS) entry which is preliminary data.</text>
</comment>
<dbReference type="InterPro" id="IPR017871">
    <property type="entry name" value="ABC_transporter-like_CS"/>
</dbReference>
<dbReference type="Pfam" id="PF00005">
    <property type="entry name" value="ABC_tran"/>
    <property type="match status" value="1"/>
</dbReference>
<comment type="subcellular location">
    <subcellularLocation>
        <location evidence="1">Cell membrane</location>
        <topology evidence="1">Multi-pass membrane protein</topology>
    </subcellularLocation>
</comment>
<feature type="compositionally biased region" description="Basic and acidic residues" evidence="11">
    <location>
        <begin position="9"/>
        <end position="31"/>
    </location>
</feature>
<dbReference type="InterPro" id="IPR039421">
    <property type="entry name" value="Type_1_exporter"/>
</dbReference>
<dbReference type="STRING" id="1160091.B9T39_02715"/>
<dbReference type="PROSITE" id="PS50929">
    <property type="entry name" value="ABC_TM1F"/>
    <property type="match status" value="1"/>
</dbReference>
<comment type="similarity">
    <text evidence="9">Belongs to the ABC transporter superfamily. Lipid exporter (TC 3.A.1.106) family.</text>
</comment>
<feature type="transmembrane region" description="Helical" evidence="12">
    <location>
        <begin position="50"/>
        <end position="78"/>
    </location>
</feature>
<name>A0A1Y2SU93_9BIFI</name>
<evidence type="ECO:0000256" key="12">
    <source>
        <dbReference type="SAM" id="Phobius"/>
    </source>
</evidence>
<evidence type="ECO:0000256" key="9">
    <source>
        <dbReference type="ARBA" id="ARBA00061644"/>
    </source>
</evidence>
<evidence type="ECO:0000313" key="15">
    <source>
        <dbReference type="EMBL" id="OTA29535.1"/>
    </source>
</evidence>
<protein>
    <recommendedName>
        <fullName evidence="10">Fatty acid ABC transporter ATP-binding/permease protein</fullName>
    </recommendedName>
</protein>
<dbReference type="InterPro" id="IPR036640">
    <property type="entry name" value="ABC1_TM_sf"/>
</dbReference>
<comment type="function">
    <text evidence="8">ABC transporter involved in fatty acid import. Transmembrane domains (TMD) form a pore in the membrane and the ATP-binding domain (NBD) is responsible for energy generation.</text>
</comment>
<evidence type="ECO:0000256" key="2">
    <source>
        <dbReference type="ARBA" id="ARBA00022448"/>
    </source>
</evidence>
<feature type="transmembrane region" description="Helical" evidence="12">
    <location>
        <begin position="175"/>
        <end position="194"/>
    </location>
</feature>
<gene>
    <name evidence="15" type="ORF">B9T39_02715</name>
</gene>
<dbReference type="CDD" id="cd18547">
    <property type="entry name" value="ABC_6TM_Tm288_like"/>
    <property type="match status" value="1"/>
</dbReference>
<dbReference type="Pfam" id="PF00664">
    <property type="entry name" value="ABC_membrane"/>
    <property type="match status" value="1"/>
</dbReference>
<sequence>MSKTSKTSTKREGREGRAAARDGHDENKGREGAAPGTLKRLLKILAEGNGLALAAVLVCIIITAIANASMALFVQTLIDNYIMPLIGQVNPDFVPLAQMLSMMALVFAAGVISNLIYARILVKIEQGTLKKIRDTMFEHMQKLPVRFFDTHQHGDIMSFYTNDTDVLRQAISQSLPAVFASLVSMLAALVAMFYLSVPFALGTLVYTALIVLVIRFITSTSGRFFVKQQKALGEVNGFIEEAINGQKVIKVFTHEEATQKQFDEENDKLFHSALVANSYGNVTMPVVGNLGYLLYVIIALVGAYASLNAFPNFGLNGSSALTIGTLVSFLTLSRSFINPIGQISNEFTMIMLALAGASRIFTLLDEPIESDHGTVTLVNATMKADGTITEASKQTNTWAWKVPEDVHLREDVAKVYEASHGSRSAVSSRPVDAAHSTALTELVGSISAESTQSRNAMQGADARASQDARDSRDSRSSSYRYSLVRGDIRFTNVDFSYNPEREILHDITLYAEPGQKVALVGATGAGKTTITNLVNRFYDIRSGEILYDGIDIADINKTDLRRSLGVVLQDVNLFTGTVMDNIRYGKLDATDDECIDAAKLANADGFIRMLPQGYDTVLSGDGSGLSQGQRQLISIARAAVADPPVMILDEATSSIDTRTEEIVQAGMDALMEGRTVFVIAHRLSTVRNSDVIMVMDHGRIIERGNHEQLIAQKGQYYQLYTGAFELE</sequence>
<dbReference type="InterPro" id="IPR003439">
    <property type="entry name" value="ABC_transporter-like_ATP-bd"/>
</dbReference>
<keyword evidence="7 12" id="KW-0472">Membrane</keyword>
<dbReference type="SMART" id="SM00382">
    <property type="entry name" value="AAA"/>
    <property type="match status" value="1"/>
</dbReference>
<dbReference type="PROSITE" id="PS50893">
    <property type="entry name" value="ABC_TRANSPORTER_2"/>
    <property type="match status" value="1"/>
</dbReference>
<dbReference type="AlphaFoldDB" id="A0A1Y2SU93"/>
<dbReference type="Gene3D" id="1.20.1560.10">
    <property type="entry name" value="ABC transporter type 1, transmembrane domain"/>
    <property type="match status" value="2"/>
</dbReference>